<dbReference type="EMBL" id="JADIMR010000033">
    <property type="protein sequence ID" value="MBO8446547.1"/>
    <property type="molecule type" value="Genomic_DNA"/>
</dbReference>
<protein>
    <submittedName>
        <fullName evidence="5">Tetratricopeptide repeat protein</fullName>
    </submittedName>
</protein>
<evidence type="ECO:0000256" key="3">
    <source>
        <dbReference type="PROSITE-ProRule" id="PRU00339"/>
    </source>
</evidence>
<reference evidence="5" key="1">
    <citation type="submission" date="2020-10" db="EMBL/GenBank/DDBJ databases">
        <authorList>
            <person name="Gilroy R."/>
        </authorList>
    </citation>
    <scope>NUCLEOTIDE SEQUENCE</scope>
    <source>
        <strain evidence="5">D3-1215</strain>
    </source>
</reference>
<keyword evidence="4" id="KW-0732">Signal</keyword>
<keyword evidence="1" id="KW-0677">Repeat</keyword>
<evidence type="ECO:0000256" key="1">
    <source>
        <dbReference type="ARBA" id="ARBA00022737"/>
    </source>
</evidence>
<dbReference type="PANTHER" id="PTHR44858">
    <property type="entry name" value="TETRATRICOPEPTIDE REPEAT PROTEIN 6"/>
    <property type="match status" value="1"/>
</dbReference>
<feature type="chain" id="PRO_5039722910" evidence="4">
    <location>
        <begin position="20"/>
        <end position="644"/>
    </location>
</feature>
<gene>
    <name evidence="5" type="ORF">IAC32_02225</name>
</gene>
<dbReference type="PROSITE" id="PS50293">
    <property type="entry name" value="TPR_REGION"/>
    <property type="match status" value="1"/>
</dbReference>
<dbReference type="PROSITE" id="PS50005">
    <property type="entry name" value="TPR"/>
    <property type="match status" value="4"/>
</dbReference>
<feature type="repeat" description="TPR" evidence="3">
    <location>
        <begin position="261"/>
        <end position="294"/>
    </location>
</feature>
<evidence type="ECO:0000256" key="2">
    <source>
        <dbReference type="ARBA" id="ARBA00022803"/>
    </source>
</evidence>
<proteinExistence type="predicted"/>
<comment type="caution">
    <text evidence="5">The sequence shown here is derived from an EMBL/GenBank/DDBJ whole genome shotgun (WGS) entry which is preliminary data.</text>
</comment>
<organism evidence="5 6">
    <name type="scientific">Candidatus Enterocola intestinipullorum</name>
    <dbReference type="NCBI Taxonomy" id="2840783"/>
    <lineage>
        <taxon>Bacteria</taxon>
        <taxon>Pseudomonadati</taxon>
        <taxon>Bacteroidota</taxon>
        <taxon>Bacteroidia</taxon>
        <taxon>Bacteroidales</taxon>
        <taxon>Candidatus Enterocola</taxon>
    </lineage>
</organism>
<dbReference type="AlphaFoldDB" id="A0A9D9EEK0"/>
<dbReference type="Gene3D" id="1.25.40.10">
    <property type="entry name" value="Tetratricopeptide repeat domain"/>
    <property type="match status" value="5"/>
</dbReference>
<dbReference type="Pfam" id="PF13181">
    <property type="entry name" value="TPR_8"/>
    <property type="match status" value="3"/>
</dbReference>
<dbReference type="Pfam" id="PF00515">
    <property type="entry name" value="TPR_1"/>
    <property type="match status" value="1"/>
</dbReference>
<feature type="repeat" description="TPR" evidence="3">
    <location>
        <begin position="567"/>
        <end position="600"/>
    </location>
</feature>
<keyword evidence="2 3" id="KW-0802">TPR repeat</keyword>
<accession>A0A9D9EEK0</accession>
<evidence type="ECO:0000256" key="4">
    <source>
        <dbReference type="SAM" id="SignalP"/>
    </source>
</evidence>
<evidence type="ECO:0000313" key="6">
    <source>
        <dbReference type="Proteomes" id="UP000823637"/>
    </source>
</evidence>
<evidence type="ECO:0000313" key="5">
    <source>
        <dbReference type="EMBL" id="MBO8446547.1"/>
    </source>
</evidence>
<dbReference type="Pfam" id="PF13432">
    <property type="entry name" value="TPR_16"/>
    <property type="match status" value="1"/>
</dbReference>
<dbReference type="SMART" id="SM00028">
    <property type="entry name" value="TPR"/>
    <property type="match status" value="13"/>
</dbReference>
<feature type="repeat" description="TPR" evidence="3">
    <location>
        <begin position="295"/>
        <end position="328"/>
    </location>
</feature>
<dbReference type="InterPro" id="IPR019734">
    <property type="entry name" value="TPR_rpt"/>
</dbReference>
<dbReference type="Proteomes" id="UP000823637">
    <property type="component" value="Unassembled WGS sequence"/>
</dbReference>
<feature type="signal peptide" evidence="4">
    <location>
        <begin position="1"/>
        <end position="19"/>
    </location>
</feature>
<dbReference type="PANTHER" id="PTHR44858:SF1">
    <property type="entry name" value="UDP-N-ACETYLGLUCOSAMINE--PEPTIDE N-ACETYLGLUCOSAMINYLTRANSFERASE SPINDLY-RELATED"/>
    <property type="match status" value="1"/>
</dbReference>
<dbReference type="InterPro" id="IPR011990">
    <property type="entry name" value="TPR-like_helical_dom_sf"/>
</dbReference>
<sequence length="644" mass="73911">MRRLLRLIFLLALPIIANAQLNTNRLLDIGRNALYFEDYVVAIQYFNQVIKVRPYLTEPYFLRAYAKMNLDDFRGAIDDCDKALEINPFLAKVFYCRGFAYRSIGNLEKSSDDFRKALELEPDNINTSHLLIENLIQMRHFDEALQLCRRSLEDYPRYSDTYLLRSQVFLAKKDTLRAFADLDTAIIYDGNNDIAFALRGMMKYEQKLYADGLSDLDEAILINPFRSEYFGNRAIVKMQLDDLRGAMSDFDTSLSIDNRNVLSYFNRALLRAQVGDDNRAVEDLDYCLALDPNNYSAYLQRAYLHLKLGDYDHAINDFSTIIGRYPDFVVAYYGRAQAKRLNGDKSGADKDEYAAITIEDEIKSGKRKQRSGDDRQLSASAEGRALVQALDKQRGTRYDSDLRGQVQYKDIDVEPLGNFTMSRPDTARHISNIKLYNAGIERFNAATGEDLEFCIYRDNITAAQLDSCFKRIEYTTRLINETGYDEMLLMQRAYCLSIVGDYDNALADYDRILPHNPANVLAYFNRANARLAEAMASAGEDKNVPQAEYSLAISDFNMAFNLDNRFVYALYNAGYVYLLEKNFAKASECFTKAIGIFPEFAEAYYNRGLIYIFQGDKEKGREDLSKAGELGLHQAYNVIRRYAY</sequence>
<dbReference type="InterPro" id="IPR050498">
    <property type="entry name" value="Ycf3"/>
</dbReference>
<dbReference type="SUPFAM" id="SSF48452">
    <property type="entry name" value="TPR-like"/>
    <property type="match status" value="2"/>
</dbReference>
<name>A0A9D9EEK0_9BACT</name>
<feature type="repeat" description="TPR" evidence="3">
    <location>
        <begin position="91"/>
        <end position="124"/>
    </location>
</feature>
<reference evidence="5" key="2">
    <citation type="journal article" date="2021" name="PeerJ">
        <title>Extensive microbial diversity within the chicken gut microbiome revealed by metagenomics and culture.</title>
        <authorList>
            <person name="Gilroy R."/>
            <person name="Ravi A."/>
            <person name="Getino M."/>
            <person name="Pursley I."/>
            <person name="Horton D.L."/>
            <person name="Alikhan N.F."/>
            <person name="Baker D."/>
            <person name="Gharbi K."/>
            <person name="Hall N."/>
            <person name="Watson M."/>
            <person name="Adriaenssens E.M."/>
            <person name="Foster-Nyarko E."/>
            <person name="Jarju S."/>
            <person name="Secka A."/>
            <person name="Antonio M."/>
            <person name="Oren A."/>
            <person name="Chaudhuri R.R."/>
            <person name="La Ragione R."/>
            <person name="Hildebrand F."/>
            <person name="Pallen M.J."/>
        </authorList>
    </citation>
    <scope>NUCLEOTIDE SEQUENCE</scope>
    <source>
        <strain evidence="5">D3-1215</strain>
    </source>
</reference>